<dbReference type="GO" id="GO:0005549">
    <property type="term" value="F:odorant binding"/>
    <property type="evidence" value="ECO:0007669"/>
    <property type="project" value="InterPro"/>
</dbReference>
<feature type="signal peptide" evidence="1">
    <location>
        <begin position="1"/>
        <end position="21"/>
    </location>
</feature>
<dbReference type="EMBL" id="JAZDUA010000375">
    <property type="protein sequence ID" value="KAK7793531.1"/>
    <property type="molecule type" value="Genomic_DNA"/>
</dbReference>
<accession>A0AAN9VCN8</accession>
<gene>
    <name evidence="2" type="ORF">R5R35_010596</name>
</gene>
<feature type="chain" id="PRO_5042819238" description="Odorant binding protein" evidence="1">
    <location>
        <begin position="22"/>
        <end position="150"/>
    </location>
</feature>
<dbReference type="CDD" id="cd23992">
    <property type="entry name" value="PBP_GOBP"/>
    <property type="match status" value="1"/>
</dbReference>
<dbReference type="InterPro" id="IPR006170">
    <property type="entry name" value="PBP/GOBP"/>
</dbReference>
<dbReference type="InterPro" id="IPR036728">
    <property type="entry name" value="PBP_GOBP_sf"/>
</dbReference>
<organism evidence="2 3">
    <name type="scientific">Gryllus longicercus</name>
    <dbReference type="NCBI Taxonomy" id="2509291"/>
    <lineage>
        <taxon>Eukaryota</taxon>
        <taxon>Metazoa</taxon>
        <taxon>Ecdysozoa</taxon>
        <taxon>Arthropoda</taxon>
        <taxon>Hexapoda</taxon>
        <taxon>Insecta</taxon>
        <taxon>Pterygota</taxon>
        <taxon>Neoptera</taxon>
        <taxon>Polyneoptera</taxon>
        <taxon>Orthoptera</taxon>
        <taxon>Ensifera</taxon>
        <taxon>Gryllidea</taxon>
        <taxon>Grylloidea</taxon>
        <taxon>Gryllidae</taxon>
        <taxon>Gryllinae</taxon>
        <taxon>Gryllus</taxon>
    </lineage>
</organism>
<proteinExistence type="predicted"/>
<reference evidence="2 3" key="1">
    <citation type="submission" date="2024-03" db="EMBL/GenBank/DDBJ databases">
        <title>The genome assembly and annotation of the cricket Gryllus longicercus Weissman &amp; Gray.</title>
        <authorList>
            <person name="Szrajer S."/>
            <person name="Gray D."/>
            <person name="Ylla G."/>
        </authorList>
    </citation>
    <scope>NUCLEOTIDE SEQUENCE [LARGE SCALE GENOMIC DNA]</scope>
    <source>
        <strain evidence="2">DAG 2021-001</strain>
        <tissue evidence="2">Whole body minus gut</tissue>
    </source>
</reference>
<evidence type="ECO:0000313" key="3">
    <source>
        <dbReference type="Proteomes" id="UP001378592"/>
    </source>
</evidence>
<sequence length="150" mass="16762">MKSAIVLFIAALMGMIEYGSTQMCPMRKNLKEFEAKVDAAASQCGHHLDEYSHRKVGELPNTKEFKKFTHCTMEALGLTSPGNKINRKECSKFLSKILSGEIEKLVNACAERAEKEGGSHDDVCYSTLVCLVTQIHKSFEQARKQQRGGY</sequence>
<dbReference type="Pfam" id="PF01395">
    <property type="entry name" value="PBP_GOBP"/>
    <property type="match status" value="1"/>
</dbReference>
<comment type="caution">
    <text evidence="2">The sequence shown here is derived from an EMBL/GenBank/DDBJ whole genome shotgun (WGS) entry which is preliminary data.</text>
</comment>
<evidence type="ECO:0000313" key="2">
    <source>
        <dbReference type="EMBL" id="KAK7793531.1"/>
    </source>
</evidence>
<dbReference type="Gene3D" id="1.10.238.20">
    <property type="entry name" value="Pheromone/general odorant binding protein domain"/>
    <property type="match status" value="1"/>
</dbReference>
<protein>
    <recommendedName>
        <fullName evidence="4">Odorant binding protein</fullName>
    </recommendedName>
</protein>
<dbReference type="SUPFAM" id="SSF47565">
    <property type="entry name" value="Insect pheromone/odorant-binding proteins"/>
    <property type="match status" value="1"/>
</dbReference>
<dbReference type="AlphaFoldDB" id="A0AAN9VCN8"/>
<name>A0AAN9VCN8_9ORTH</name>
<evidence type="ECO:0008006" key="4">
    <source>
        <dbReference type="Google" id="ProtNLM"/>
    </source>
</evidence>
<keyword evidence="1" id="KW-0732">Signal</keyword>
<keyword evidence="3" id="KW-1185">Reference proteome</keyword>
<evidence type="ECO:0000256" key="1">
    <source>
        <dbReference type="SAM" id="SignalP"/>
    </source>
</evidence>
<dbReference type="Proteomes" id="UP001378592">
    <property type="component" value="Unassembled WGS sequence"/>
</dbReference>